<dbReference type="Pfam" id="PF00111">
    <property type="entry name" value="Fer2"/>
    <property type="match status" value="1"/>
</dbReference>
<evidence type="ECO:0000256" key="2">
    <source>
        <dbReference type="ARBA" id="ARBA00022630"/>
    </source>
</evidence>
<dbReference type="Gene3D" id="3.40.50.80">
    <property type="entry name" value="Nucleotide-binding domain of ferredoxin-NADP reductase (FNR) module"/>
    <property type="match status" value="1"/>
</dbReference>
<dbReference type="PANTHER" id="PTHR47354">
    <property type="entry name" value="NADH OXIDOREDUCTASE HCR"/>
    <property type="match status" value="1"/>
</dbReference>
<dbReference type="InterPro" id="IPR012675">
    <property type="entry name" value="Beta-grasp_dom_sf"/>
</dbReference>
<gene>
    <name evidence="10" type="ORF">SAMN05421642_11038</name>
</gene>
<dbReference type="PANTHER" id="PTHR47354:SF1">
    <property type="entry name" value="CARNITINE MONOOXYGENASE REDUCTASE SUBUNIT"/>
    <property type="match status" value="1"/>
</dbReference>
<keyword evidence="6" id="KW-0408">Iron</keyword>
<dbReference type="InterPro" id="IPR001041">
    <property type="entry name" value="2Fe-2S_ferredoxin-type"/>
</dbReference>
<dbReference type="PROSITE" id="PS51085">
    <property type="entry name" value="2FE2S_FER_2"/>
    <property type="match status" value="1"/>
</dbReference>
<dbReference type="InterPro" id="IPR006058">
    <property type="entry name" value="2Fe2S_fd_BS"/>
</dbReference>
<keyword evidence="4" id="KW-0479">Metal-binding</keyword>
<dbReference type="CDD" id="cd00207">
    <property type="entry name" value="fer2"/>
    <property type="match status" value="1"/>
</dbReference>
<dbReference type="PROSITE" id="PS51384">
    <property type="entry name" value="FAD_FR"/>
    <property type="match status" value="1"/>
</dbReference>
<sequence length="364" mass="39865">MTKAVESYRLDRTIPSDLYGRSVPDQTMSLVTDALDKWFALLDDGTYVPEYVAPVIRRPVSLTVERREVMCVDQPVVRLTFASTDGAALASWSPGMHIDVELSSGRRRQYSLCGDPSASTYTVAVRHVPDGGGGSEEMHALEPGDTVTMREPRNGFPFGPHEQATFVAGGIGITAILPMVRAARSLGMEWRLIYCGRSRASLPFLDEIESWDSGRVTVRTDDVDGVPTGSDLMQDVTGGAVYCCGPPPMIDCVRRAFDSTGATHLYFERFSPPPVRDGLEFDVQLVRSGVVVTVPADKTALQSIREVVPDVAYSCQQGFCGTCRVRVLHGSPEHRDSRLSSEEREREMLICVSRSTGGKIVLDL</sequence>
<evidence type="ECO:0000256" key="5">
    <source>
        <dbReference type="ARBA" id="ARBA00023002"/>
    </source>
</evidence>
<dbReference type="SUPFAM" id="SSF52343">
    <property type="entry name" value="Ferredoxin reductase-like, C-terminal NADP-linked domain"/>
    <property type="match status" value="1"/>
</dbReference>
<evidence type="ECO:0000256" key="4">
    <source>
        <dbReference type="ARBA" id="ARBA00022723"/>
    </source>
</evidence>
<evidence type="ECO:0000256" key="1">
    <source>
        <dbReference type="ARBA" id="ARBA00001974"/>
    </source>
</evidence>
<dbReference type="Gene3D" id="3.10.20.30">
    <property type="match status" value="1"/>
</dbReference>
<evidence type="ECO:0000259" key="9">
    <source>
        <dbReference type="PROSITE" id="PS51384"/>
    </source>
</evidence>
<dbReference type="Proteomes" id="UP000198327">
    <property type="component" value="Unassembled WGS sequence"/>
</dbReference>
<keyword evidence="5" id="KW-0560">Oxidoreductase</keyword>
<keyword evidence="3" id="KW-0001">2Fe-2S</keyword>
<feature type="domain" description="FAD-binding FR-type" evidence="9">
    <location>
        <begin position="57"/>
        <end position="159"/>
    </location>
</feature>
<evidence type="ECO:0000313" key="10">
    <source>
        <dbReference type="EMBL" id="SNT14959.1"/>
    </source>
</evidence>
<comment type="cofactor">
    <cofactor evidence="1">
        <name>FAD</name>
        <dbReference type="ChEBI" id="CHEBI:57692"/>
    </cofactor>
</comment>
<dbReference type="GO" id="GO:0016491">
    <property type="term" value="F:oxidoreductase activity"/>
    <property type="evidence" value="ECO:0007669"/>
    <property type="project" value="UniProtKB-KW"/>
</dbReference>
<keyword evidence="7" id="KW-0411">Iron-sulfur</keyword>
<dbReference type="Gene3D" id="2.40.30.10">
    <property type="entry name" value="Translation factors"/>
    <property type="match status" value="1"/>
</dbReference>
<dbReference type="SUPFAM" id="SSF63380">
    <property type="entry name" value="Riboflavin synthase domain-like"/>
    <property type="match status" value="1"/>
</dbReference>
<keyword evidence="2" id="KW-0285">Flavoprotein</keyword>
<dbReference type="InterPro" id="IPR036010">
    <property type="entry name" value="2Fe-2S_ferredoxin-like_sf"/>
</dbReference>
<dbReference type="InterPro" id="IPR050415">
    <property type="entry name" value="MRET"/>
</dbReference>
<dbReference type="InterPro" id="IPR039261">
    <property type="entry name" value="FNR_nucleotide-bd"/>
</dbReference>
<dbReference type="GO" id="GO:0046872">
    <property type="term" value="F:metal ion binding"/>
    <property type="evidence" value="ECO:0007669"/>
    <property type="project" value="UniProtKB-KW"/>
</dbReference>
<dbReference type="EMBL" id="FZOW01000010">
    <property type="protein sequence ID" value="SNT14959.1"/>
    <property type="molecule type" value="Genomic_DNA"/>
</dbReference>
<evidence type="ECO:0000256" key="6">
    <source>
        <dbReference type="ARBA" id="ARBA00023004"/>
    </source>
</evidence>
<proteinExistence type="predicted"/>
<dbReference type="PROSITE" id="PS00197">
    <property type="entry name" value="2FE2S_FER_1"/>
    <property type="match status" value="1"/>
</dbReference>
<evidence type="ECO:0000256" key="3">
    <source>
        <dbReference type="ARBA" id="ARBA00022714"/>
    </source>
</evidence>
<name>A0A239KBG7_9NOCA</name>
<dbReference type="SUPFAM" id="SSF54292">
    <property type="entry name" value="2Fe-2S ferredoxin-like"/>
    <property type="match status" value="1"/>
</dbReference>
<dbReference type="InterPro" id="IPR017927">
    <property type="entry name" value="FAD-bd_FR_type"/>
</dbReference>
<dbReference type="PRINTS" id="PR00409">
    <property type="entry name" value="PHDIOXRDTASE"/>
</dbReference>
<dbReference type="AlphaFoldDB" id="A0A239KBG7"/>
<dbReference type="GO" id="GO:0051537">
    <property type="term" value="F:2 iron, 2 sulfur cluster binding"/>
    <property type="evidence" value="ECO:0007669"/>
    <property type="project" value="UniProtKB-KW"/>
</dbReference>
<dbReference type="InterPro" id="IPR017938">
    <property type="entry name" value="Riboflavin_synthase-like_b-brl"/>
</dbReference>
<keyword evidence="11" id="KW-1185">Reference proteome</keyword>
<dbReference type="STRING" id="398843.A3K89_09145"/>
<organism evidence="10 11">
    <name type="scientific">Rhodococcoides kyotonense</name>
    <dbReference type="NCBI Taxonomy" id="398843"/>
    <lineage>
        <taxon>Bacteria</taxon>
        <taxon>Bacillati</taxon>
        <taxon>Actinomycetota</taxon>
        <taxon>Actinomycetes</taxon>
        <taxon>Mycobacteriales</taxon>
        <taxon>Nocardiaceae</taxon>
        <taxon>Rhodococcoides</taxon>
    </lineage>
</organism>
<dbReference type="RefSeq" id="WP_245865806.1">
    <property type="nucleotide sequence ID" value="NZ_FZOW01000010.1"/>
</dbReference>
<evidence type="ECO:0000256" key="7">
    <source>
        <dbReference type="ARBA" id="ARBA00023014"/>
    </source>
</evidence>
<accession>A0A239KBG7</accession>
<dbReference type="CDD" id="cd06185">
    <property type="entry name" value="PDR_like"/>
    <property type="match status" value="1"/>
</dbReference>
<evidence type="ECO:0000313" key="11">
    <source>
        <dbReference type="Proteomes" id="UP000198327"/>
    </source>
</evidence>
<protein>
    <submittedName>
        <fullName evidence="10">Ferredoxin-NADP reductase</fullName>
    </submittedName>
</protein>
<evidence type="ECO:0000259" key="8">
    <source>
        <dbReference type="PROSITE" id="PS51085"/>
    </source>
</evidence>
<feature type="domain" description="2Fe-2S ferredoxin-type" evidence="8">
    <location>
        <begin position="281"/>
        <end position="364"/>
    </location>
</feature>
<reference evidence="11" key="1">
    <citation type="submission" date="2017-06" db="EMBL/GenBank/DDBJ databases">
        <authorList>
            <person name="Varghese N."/>
            <person name="Submissions S."/>
        </authorList>
    </citation>
    <scope>NUCLEOTIDE SEQUENCE [LARGE SCALE GENOMIC DNA]</scope>
    <source>
        <strain evidence="11">JCM 23211</strain>
    </source>
</reference>